<dbReference type="PANTHER" id="PTHR22550">
    <property type="entry name" value="SPORE GERMINATION PROTEIN"/>
    <property type="match status" value="1"/>
</dbReference>
<keyword evidence="4 5" id="KW-0472">Membrane</keyword>
<keyword evidence="2 5" id="KW-0812">Transmembrane</keyword>
<evidence type="ECO:0000256" key="5">
    <source>
        <dbReference type="SAM" id="Phobius"/>
    </source>
</evidence>
<dbReference type="SMART" id="SM00327">
    <property type="entry name" value="VWA"/>
    <property type="match status" value="1"/>
</dbReference>
<feature type="transmembrane region" description="Helical" evidence="5">
    <location>
        <begin position="295"/>
        <end position="313"/>
    </location>
</feature>
<dbReference type="InterPro" id="IPR050768">
    <property type="entry name" value="UPF0353/GerABKA_families"/>
</dbReference>
<keyword evidence="3 5" id="KW-1133">Transmembrane helix</keyword>
<gene>
    <name evidence="7" type="ORF">V6575_14855</name>
</gene>
<evidence type="ECO:0000256" key="3">
    <source>
        <dbReference type="ARBA" id="ARBA00022989"/>
    </source>
</evidence>
<dbReference type="RefSeq" id="WP_340275401.1">
    <property type="nucleotide sequence ID" value="NZ_JBAKIA010000010.1"/>
</dbReference>
<keyword evidence="1" id="KW-1003">Cell membrane</keyword>
<dbReference type="Proteomes" id="UP001385499">
    <property type="component" value="Unassembled WGS sequence"/>
</dbReference>
<accession>A0ABU8TMH2</accession>
<dbReference type="EMBL" id="JBAKIA010000010">
    <property type="protein sequence ID" value="MEJ8475373.1"/>
    <property type="molecule type" value="Genomic_DNA"/>
</dbReference>
<name>A0ABU8TMH2_9HYPH</name>
<keyword evidence="8" id="KW-1185">Reference proteome</keyword>
<reference evidence="7 8" key="1">
    <citation type="submission" date="2024-02" db="EMBL/GenBank/DDBJ databases">
        <title>Roseibium algae sp. nov., isolated from marine alga (Grateloupia sp.), showing potential in myo-inositol conversion.</title>
        <authorList>
            <person name="Wang Y."/>
        </authorList>
    </citation>
    <scope>NUCLEOTIDE SEQUENCE [LARGE SCALE GENOMIC DNA]</scope>
    <source>
        <strain evidence="7 8">H3510</strain>
    </source>
</reference>
<dbReference type="SUPFAM" id="SSF53300">
    <property type="entry name" value="vWA-like"/>
    <property type="match status" value="1"/>
</dbReference>
<comment type="caution">
    <text evidence="7">The sequence shown here is derived from an EMBL/GenBank/DDBJ whole genome shotgun (WGS) entry which is preliminary data.</text>
</comment>
<organism evidence="7 8">
    <name type="scientific">Roseibium algae</name>
    <dbReference type="NCBI Taxonomy" id="3123038"/>
    <lineage>
        <taxon>Bacteria</taxon>
        <taxon>Pseudomonadati</taxon>
        <taxon>Pseudomonadota</taxon>
        <taxon>Alphaproteobacteria</taxon>
        <taxon>Hyphomicrobiales</taxon>
        <taxon>Stappiaceae</taxon>
        <taxon>Roseibium</taxon>
    </lineage>
</organism>
<evidence type="ECO:0000256" key="4">
    <source>
        <dbReference type="ARBA" id="ARBA00023136"/>
    </source>
</evidence>
<dbReference type="InterPro" id="IPR002035">
    <property type="entry name" value="VWF_A"/>
</dbReference>
<sequence>MIGFAFPYAALLLPMPFLVRWLLTPEDWQSGALALPQAVGKALKPLKTRAAARRANQLAPALIWTLAVLAVMGPRQEEVLDILPSSGRDIIIALDLSGSMEREDFSLDGTHVSRLTAVQKVAAEFVRGRGGDSVGLVVFGDKAYVAAAPTHDVASVAHVVEKTIIGISGKSTAIADGLGIAIKRLRERDAKSRVIILLSDGQDTSGSTDPVAAAGVAAEYGIRIYTIALGPADLETAPSSRDAVDTSTLRAIAEAAEGRMFRVKTTDDLRDVTEAIDELEPSPSSAPPIQTWKPYWMWPGGIALLILAVLLFIRREHWA</sequence>
<dbReference type="PANTHER" id="PTHR22550:SF5">
    <property type="entry name" value="LEUCINE ZIPPER PROTEIN 4"/>
    <property type="match status" value="1"/>
</dbReference>
<evidence type="ECO:0000256" key="1">
    <source>
        <dbReference type="ARBA" id="ARBA00022475"/>
    </source>
</evidence>
<protein>
    <submittedName>
        <fullName evidence="7">VWA domain-containing protein</fullName>
    </submittedName>
</protein>
<dbReference type="Gene3D" id="3.40.50.410">
    <property type="entry name" value="von Willebrand factor, type A domain"/>
    <property type="match status" value="1"/>
</dbReference>
<dbReference type="PROSITE" id="PS50234">
    <property type="entry name" value="VWFA"/>
    <property type="match status" value="1"/>
</dbReference>
<dbReference type="InterPro" id="IPR036465">
    <property type="entry name" value="vWFA_dom_sf"/>
</dbReference>
<evidence type="ECO:0000313" key="8">
    <source>
        <dbReference type="Proteomes" id="UP001385499"/>
    </source>
</evidence>
<dbReference type="Pfam" id="PF00092">
    <property type="entry name" value="VWA"/>
    <property type="match status" value="1"/>
</dbReference>
<evidence type="ECO:0000256" key="2">
    <source>
        <dbReference type="ARBA" id="ARBA00022692"/>
    </source>
</evidence>
<feature type="domain" description="VWFA" evidence="6">
    <location>
        <begin position="89"/>
        <end position="276"/>
    </location>
</feature>
<evidence type="ECO:0000313" key="7">
    <source>
        <dbReference type="EMBL" id="MEJ8475373.1"/>
    </source>
</evidence>
<proteinExistence type="predicted"/>
<evidence type="ECO:0000259" key="6">
    <source>
        <dbReference type="PROSITE" id="PS50234"/>
    </source>
</evidence>